<gene>
    <name evidence="1" type="ORF">QIA45_05265</name>
</gene>
<dbReference type="EMBL" id="CP179265">
    <property type="protein sequence ID" value="XOU13281.1"/>
    <property type="molecule type" value="Genomic_DNA"/>
</dbReference>
<evidence type="ECO:0000313" key="2">
    <source>
        <dbReference type="Proteomes" id="UP001305787"/>
    </source>
</evidence>
<reference evidence="1" key="1">
    <citation type="submission" date="2024-11" db="EMBL/GenBank/DDBJ databases">
        <title>Sequencing of Borrelia variable plasmids from multiple Borrelia sensu lato isolates.</title>
        <authorList>
            <person name="Mongodin E.F."/>
            <person name="Rudenko N."/>
            <person name="Fraser C.M."/>
            <person name="Schutzer S."/>
            <person name="Luft B."/>
            <person name="Morgan R."/>
            <person name="Casjens S."/>
            <person name="Qiu W."/>
        </authorList>
    </citation>
    <scope>NUCLEOTIDE SEQUENCE</scope>
    <source>
        <strain evidence="1">21038</strain>
    </source>
</reference>
<geneLocation type="plasmid" evidence="1 2">
    <name>lp28-8</name>
</geneLocation>
<keyword evidence="1" id="KW-0614">Plasmid</keyword>
<proteinExistence type="predicted"/>
<sequence>MAEIVIQIREFIWGIFRGFEKNRIKSIEKKRDEDLEELENQSEIELMKLEESFDA</sequence>
<accession>A0ACD5G667</accession>
<keyword evidence="2" id="KW-1185">Reference proteome</keyword>
<protein>
    <submittedName>
        <fullName evidence="1">Uncharacterized protein</fullName>
    </submittedName>
</protein>
<evidence type="ECO:0000313" key="1">
    <source>
        <dbReference type="EMBL" id="XOU13281.1"/>
    </source>
</evidence>
<organism evidence="1 2">
    <name type="scientific">Borrelia andersonii</name>
    <name type="common">Borreliella andersonii</name>
    <dbReference type="NCBI Taxonomy" id="42109"/>
    <lineage>
        <taxon>Bacteria</taxon>
        <taxon>Pseudomonadati</taxon>
        <taxon>Spirochaetota</taxon>
        <taxon>Spirochaetia</taxon>
        <taxon>Spirochaetales</taxon>
        <taxon>Borreliaceae</taxon>
        <taxon>Borreliella</taxon>
    </lineage>
</organism>
<name>A0ACD5G667_BORAD</name>
<dbReference type="Proteomes" id="UP001305787">
    <property type="component" value="Plasmid lp28-8"/>
</dbReference>